<dbReference type="AlphaFoldDB" id="A0A2S2DRY5"/>
<reference evidence="9" key="1">
    <citation type="submission" date="2018-05" db="EMBL/GenBank/DDBJ databases">
        <title>Pseudarcicella sp. HME7025 Genome sequencing and assembly.</title>
        <authorList>
            <person name="Kim H."/>
            <person name="Kang H."/>
            <person name="Joh K."/>
        </authorList>
    </citation>
    <scope>NUCLEOTIDE SEQUENCE [LARGE SCALE GENOMIC DNA]</scope>
    <source>
        <strain evidence="9">HME7025</strain>
    </source>
</reference>
<evidence type="ECO:0000313" key="9">
    <source>
        <dbReference type="Proteomes" id="UP000245468"/>
    </source>
</evidence>
<dbReference type="GO" id="GO:0102497">
    <property type="term" value="F:scyllo-inositol dehydrogenase (NADP+) activity"/>
    <property type="evidence" value="ECO:0007669"/>
    <property type="project" value="UniProtKB-EC"/>
</dbReference>
<accession>A0A2S2DRY5</accession>
<evidence type="ECO:0000259" key="6">
    <source>
        <dbReference type="Pfam" id="PF01408"/>
    </source>
</evidence>
<keyword evidence="9" id="KW-1185">Reference proteome</keyword>
<comment type="similarity">
    <text evidence="2">Belongs to the Gfo/Idh/MocA family. Glycosyl hydrolase 109 subfamily.</text>
</comment>
<dbReference type="EC" id="1.1.1.371" evidence="8"/>
<dbReference type="KEGG" id="psez:HME7025_00235"/>
<dbReference type="InterPro" id="IPR000683">
    <property type="entry name" value="Gfo/Idh/MocA-like_OxRdtase_N"/>
</dbReference>
<dbReference type="GO" id="GO:0000166">
    <property type="term" value="F:nucleotide binding"/>
    <property type="evidence" value="ECO:0007669"/>
    <property type="project" value="InterPro"/>
</dbReference>
<protein>
    <submittedName>
        <fullName evidence="8">Scyllo-inositol 2-dehydrogenase (NADP(+))</fullName>
        <ecNumber evidence="8">1.1.1.371</ecNumber>
    </submittedName>
</protein>
<dbReference type="InterPro" id="IPR006311">
    <property type="entry name" value="TAT_signal"/>
</dbReference>
<dbReference type="PANTHER" id="PTHR43818">
    <property type="entry name" value="BCDNA.GH03377"/>
    <property type="match status" value="1"/>
</dbReference>
<keyword evidence="4" id="KW-0520">NAD</keyword>
<sequence>MNNNRRDFLKLSGLAALGGSAKWEIKDLATSMQVEQGKQVFNMSGYAAPKIETVRIGFIGLGNRGSGAITRVNRIDGVKTIAVCDIRKEKSDAALNALGKMGIQPIVYTEKEEAWKAMCDRPDIDLIYIATPWHLHTPMAVYAMKQGKHVAVEVPAATTLEECWQLVETSEKTKKHCMMLENCCYDFFELLTLNMARQGYFGEIIHAEGAYLHDLLDHNFTQSTYYQSWRLKENLRNGNLYPTHGLGPICQLLDINRGDQMDYLVSTSTNDFSMHPRAVELAAKDPFYQQFTNKSFRGNMNTTTIRTIKGKTMMVQHDVSTPRPYSRIHLLSGTKGMAVKYPDAKISDHHHNWISAAEMAELEKKYAPPIVAKIGELAKQIGGHGGMDFMMDWRLIDCLRNGLPLDQNVYDAAAWSSIGPLSEMSVKNRSRSMNVPDFTRGSWKSNVPVDITLAQGGTTGVKAQK</sequence>
<dbReference type="InterPro" id="IPR050463">
    <property type="entry name" value="Gfo/Idh/MocA_oxidrdct_glycsds"/>
</dbReference>
<comment type="cofactor">
    <cofactor evidence="1">
        <name>NAD(+)</name>
        <dbReference type="ChEBI" id="CHEBI:57540"/>
    </cofactor>
</comment>
<keyword evidence="3" id="KW-0378">Hydrolase</keyword>
<keyword evidence="8" id="KW-0560">Oxidoreductase</keyword>
<evidence type="ECO:0000256" key="3">
    <source>
        <dbReference type="ARBA" id="ARBA00022801"/>
    </source>
</evidence>
<dbReference type="EMBL" id="CP029346">
    <property type="protein sequence ID" value="AWL08118.1"/>
    <property type="molecule type" value="Genomic_DNA"/>
</dbReference>
<dbReference type="GO" id="GO:0016798">
    <property type="term" value="F:hydrolase activity, acting on glycosyl bonds"/>
    <property type="evidence" value="ECO:0007669"/>
    <property type="project" value="UniProtKB-KW"/>
</dbReference>
<evidence type="ECO:0000256" key="5">
    <source>
        <dbReference type="ARBA" id="ARBA00023295"/>
    </source>
</evidence>
<evidence type="ECO:0000259" key="7">
    <source>
        <dbReference type="Pfam" id="PF21252"/>
    </source>
</evidence>
<feature type="domain" description="Gfo/Idh/MocA-like oxidoreductase N-terminal" evidence="6">
    <location>
        <begin position="54"/>
        <end position="179"/>
    </location>
</feature>
<evidence type="ECO:0000313" key="8">
    <source>
        <dbReference type="EMBL" id="AWL08118.1"/>
    </source>
</evidence>
<dbReference type="Gene3D" id="3.40.50.720">
    <property type="entry name" value="NAD(P)-binding Rossmann-like Domain"/>
    <property type="match status" value="1"/>
</dbReference>
<evidence type="ECO:0000256" key="2">
    <source>
        <dbReference type="ARBA" id="ARBA00009329"/>
    </source>
</evidence>
<dbReference type="Pfam" id="PF01408">
    <property type="entry name" value="GFO_IDH_MocA"/>
    <property type="match status" value="1"/>
</dbReference>
<dbReference type="SUPFAM" id="SSF51735">
    <property type="entry name" value="NAD(P)-binding Rossmann-fold domains"/>
    <property type="match status" value="1"/>
</dbReference>
<organism evidence="8 9">
    <name type="scientific">Aquirufa nivalisilvae</name>
    <dbReference type="NCBI Taxonomy" id="2516557"/>
    <lineage>
        <taxon>Bacteria</taxon>
        <taxon>Pseudomonadati</taxon>
        <taxon>Bacteroidota</taxon>
        <taxon>Cytophagia</taxon>
        <taxon>Cytophagales</taxon>
        <taxon>Flectobacillaceae</taxon>
        <taxon>Aquirufa</taxon>
    </lineage>
</organism>
<dbReference type="PROSITE" id="PS51318">
    <property type="entry name" value="TAT"/>
    <property type="match status" value="1"/>
</dbReference>
<evidence type="ECO:0000256" key="1">
    <source>
        <dbReference type="ARBA" id="ARBA00001911"/>
    </source>
</evidence>
<dbReference type="RefSeq" id="WP_109321890.1">
    <property type="nucleotide sequence ID" value="NZ_CP029346.1"/>
</dbReference>
<dbReference type="Gene3D" id="3.30.360.10">
    <property type="entry name" value="Dihydrodipicolinate Reductase, domain 2"/>
    <property type="match status" value="1"/>
</dbReference>
<gene>
    <name evidence="8" type="primary">iolW</name>
    <name evidence="8" type="ORF">HME7025_00235</name>
</gene>
<dbReference type="Proteomes" id="UP000245468">
    <property type="component" value="Chromosome"/>
</dbReference>
<name>A0A2S2DRY5_9BACT</name>
<keyword evidence="5" id="KW-0326">Glycosidase</keyword>
<proteinExistence type="inferred from homology"/>
<evidence type="ECO:0000256" key="4">
    <source>
        <dbReference type="ARBA" id="ARBA00023027"/>
    </source>
</evidence>
<dbReference type="InterPro" id="IPR049303">
    <property type="entry name" value="Glyco_hydro_109_C"/>
</dbReference>
<dbReference type="OrthoDB" id="9771072at2"/>
<feature type="domain" description="Glycosyl hydrolase 109 C-terminal" evidence="7">
    <location>
        <begin position="190"/>
        <end position="353"/>
    </location>
</feature>
<dbReference type="Pfam" id="PF21252">
    <property type="entry name" value="Glyco_hydro_109_C"/>
    <property type="match status" value="1"/>
</dbReference>
<dbReference type="InterPro" id="IPR036291">
    <property type="entry name" value="NAD(P)-bd_dom_sf"/>
</dbReference>
<dbReference type="PANTHER" id="PTHR43818:SF1">
    <property type="entry name" value="GLYCOSYL HYDROLASE FAMILY 109 PROTEIN"/>
    <property type="match status" value="1"/>
</dbReference>